<dbReference type="Gene3D" id="1.10.3210.10">
    <property type="entry name" value="Hypothetical protein af1432"/>
    <property type="match status" value="1"/>
</dbReference>
<sequence length="147" mass="16445">MDKDITSFLLNLLQTKGSDLQYGNENVTQLEHALQCAELTEKNNCSKEIITAALLHDIGHLLYDGKDPIHKGKDGHHENLGADYLSKYFGEEVTLPIRAHVDSKRYLSAVEDGYYDLLSEASKISLVVQGGPFTTEEAEEFITKPFM</sequence>
<dbReference type="InterPro" id="IPR052567">
    <property type="entry name" value="OP_Dioxygenase"/>
</dbReference>
<name>A0A382A1X3_9ZZZZ</name>
<dbReference type="InterPro" id="IPR006674">
    <property type="entry name" value="HD_domain"/>
</dbReference>
<dbReference type="EMBL" id="UINC01023536">
    <property type="protein sequence ID" value="SVA95389.1"/>
    <property type="molecule type" value="Genomic_DNA"/>
</dbReference>
<dbReference type="PANTHER" id="PTHR40202">
    <property type="match status" value="1"/>
</dbReference>
<organism evidence="2">
    <name type="scientific">marine metagenome</name>
    <dbReference type="NCBI Taxonomy" id="408172"/>
    <lineage>
        <taxon>unclassified sequences</taxon>
        <taxon>metagenomes</taxon>
        <taxon>ecological metagenomes</taxon>
    </lineage>
</organism>
<dbReference type="AlphaFoldDB" id="A0A382A1X3"/>
<dbReference type="SUPFAM" id="SSF109604">
    <property type="entry name" value="HD-domain/PDEase-like"/>
    <property type="match status" value="1"/>
</dbReference>
<evidence type="ECO:0000313" key="2">
    <source>
        <dbReference type="EMBL" id="SVA95389.1"/>
    </source>
</evidence>
<protein>
    <recommendedName>
        <fullName evidence="1">HD domain-containing protein</fullName>
    </recommendedName>
</protein>
<feature type="non-terminal residue" evidence="2">
    <location>
        <position position="1"/>
    </location>
</feature>
<gene>
    <name evidence="2" type="ORF">METZ01_LOCUS148243</name>
</gene>
<dbReference type="Pfam" id="PF01966">
    <property type="entry name" value="HD"/>
    <property type="match status" value="1"/>
</dbReference>
<proteinExistence type="predicted"/>
<accession>A0A382A1X3</accession>
<feature type="domain" description="HD" evidence="1">
    <location>
        <begin position="31"/>
        <end position="104"/>
    </location>
</feature>
<dbReference type="PANTHER" id="PTHR40202:SF1">
    <property type="entry name" value="HD DOMAIN-CONTAINING PROTEIN"/>
    <property type="match status" value="1"/>
</dbReference>
<reference evidence="2" key="1">
    <citation type="submission" date="2018-05" db="EMBL/GenBank/DDBJ databases">
        <authorList>
            <person name="Lanie J.A."/>
            <person name="Ng W.-L."/>
            <person name="Kazmierczak K.M."/>
            <person name="Andrzejewski T.M."/>
            <person name="Davidsen T.M."/>
            <person name="Wayne K.J."/>
            <person name="Tettelin H."/>
            <person name="Glass J.I."/>
            <person name="Rusch D."/>
            <person name="Podicherti R."/>
            <person name="Tsui H.-C.T."/>
            <person name="Winkler M.E."/>
        </authorList>
    </citation>
    <scope>NUCLEOTIDE SEQUENCE</scope>
</reference>
<feature type="non-terminal residue" evidence="2">
    <location>
        <position position="147"/>
    </location>
</feature>
<evidence type="ECO:0000259" key="1">
    <source>
        <dbReference type="Pfam" id="PF01966"/>
    </source>
</evidence>